<keyword evidence="7" id="KW-0472">Membrane</keyword>
<evidence type="ECO:0000259" key="8">
    <source>
        <dbReference type="Pfam" id="PF00729"/>
    </source>
</evidence>
<evidence type="ECO:0000256" key="5">
    <source>
        <dbReference type="ARBA" id="ARBA00022844"/>
    </source>
</evidence>
<evidence type="ECO:0000256" key="6">
    <source>
        <dbReference type="ARBA" id="ARBA00023060"/>
    </source>
</evidence>
<dbReference type="Pfam" id="PF00729">
    <property type="entry name" value="Viral_coat"/>
    <property type="match status" value="1"/>
</dbReference>
<dbReference type="Gene3D" id="2.60.120.20">
    <property type="match status" value="1"/>
</dbReference>
<dbReference type="EMBL" id="MN035354">
    <property type="protein sequence ID" value="QDH90211.1"/>
    <property type="molecule type" value="Genomic_DNA"/>
</dbReference>
<feature type="domain" description="Icosahedral viral capsid protein S" evidence="8">
    <location>
        <begin position="107"/>
        <end position="301"/>
    </location>
</feature>
<keyword evidence="6" id="KW-1142">T=3 icosahedral capsid protein</keyword>
<organism evidence="9">
    <name type="scientific">Riboviria sp</name>
    <dbReference type="NCBI Taxonomy" id="2585031"/>
    <lineage>
        <taxon>Viruses</taxon>
        <taxon>Riboviria</taxon>
    </lineage>
</organism>
<evidence type="ECO:0000256" key="2">
    <source>
        <dbReference type="ARBA" id="ARBA00007446"/>
    </source>
</evidence>
<feature type="transmembrane region" description="Helical" evidence="7">
    <location>
        <begin position="360"/>
        <end position="382"/>
    </location>
</feature>
<dbReference type="InterPro" id="IPR029053">
    <property type="entry name" value="Viral_coat"/>
</dbReference>
<evidence type="ECO:0000256" key="7">
    <source>
        <dbReference type="SAM" id="Phobius"/>
    </source>
</evidence>
<dbReference type="GO" id="GO:0005198">
    <property type="term" value="F:structural molecule activity"/>
    <property type="evidence" value="ECO:0007669"/>
    <property type="project" value="InterPro"/>
</dbReference>
<evidence type="ECO:0000313" key="9">
    <source>
        <dbReference type="EMBL" id="QDH90211.1"/>
    </source>
</evidence>
<protein>
    <recommendedName>
        <fullName evidence="3">Capsid protein</fullName>
    </recommendedName>
</protein>
<keyword evidence="7" id="KW-0812">Transmembrane</keyword>
<dbReference type="InterPro" id="IPR000937">
    <property type="entry name" value="Capsid_prot_S-dom_vir"/>
</dbReference>
<evidence type="ECO:0000256" key="3">
    <source>
        <dbReference type="ARBA" id="ARBA00018091"/>
    </source>
</evidence>
<sequence>MPRDCTEAPGRATCTVPSLVSGIQYMTKRKTVKNKSKSNQALTNKMKQLAVSQSRARQPKSTPFASAGKILGSSIGGLFGGSGIGGNIGKFLGSGIGSIFGSGDYTVLGPQPSYNMLANSSQIPKFSTTERTNIICHREYLGDITGTAGFSNIGYPLNPGIAQTFPWLSSIAENFQEYRFHGLVFEFRPLITDFVTSGAPGVIVMATQYNADVPIYPTKQAMENSEYAVSVKPTLNLMHAVECAVPATTLPQRYVRTGAVPSNQDLRFSDYGIFQLATQANPVQNLGELWVSYCVEFFKPELPATVGGNIASGHAFNKGSTSASPFGVTAISNVGTLALTITPTTISFFAQPSARYLINVYWFGAAAACTLGAISTVGGNLIRLWNNDSDQQPQGPNTGTSSTSFMFSGCFFTTITTPGNVTFVLNGSGTYPVSSNIDMFVTELDASVTI</sequence>
<dbReference type="GO" id="GO:0039617">
    <property type="term" value="C:T=3 icosahedral viral capsid"/>
    <property type="evidence" value="ECO:0007669"/>
    <property type="project" value="UniProtKB-KW"/>
</dbReference>
<accession>A0A514D9B9</accession>
<comment type="subcellular location">
    <subcellularLocation>
        <location evidence="1">Virion</location>
    </subcellularLocation>
</comment>
<proteinExistence type="inferred from homology"/>
<dbReference type="SUPFAM" id="SSF88633">
    <property type="entry name" value="Positive stranded ssRNA viruses"/>
    <property type="match status" value="1"/>
</dbReference>
<name>A0A514D9B9_9VIRU</name>
<evidence type="ECO:0000256" key="4">
    <source>
        <dbReference type="ARBA" id="ARBA00022561"/>
    </source>
</evidence>
<evidence type="ECO:0000256" key="1">
    <source>
        <dbReference type="ARBA" id="ARBA00004328"/>
    </source>
</evidence>
<comment type="similarity">
    <text evidence="2">Belongs to the icosahedral plant coat protein family.</text>
</comment>
<keyword evidence="4" id="KW-0167">Capsid protein</keyword>
<gene>
    <name evidence="9" type="ORF">H1Bulk3086_000003</name>
</gene>
<keyword evidence="5" id="KW-0946">Virion</keyword>
<keyword evidence="7" id="KW-1133">Transmembrane helix</keyword>
<reference evidence="9" key="1">
    <citation type="submission" date="2019-05" db="EMBL/GenBank/DDBJ databases">
        <title>Metatranscriptomic reconstruction reveals RNA viruses with the potential to shape carbon cycling in soil.</title>
        <authorList>
            <person name="Starr E.P."/>
            <person name="Nuccio E."/>
            <person name="Pett-Ridge J."/>
            <person name="Banfield J.F."/>
            <person name="Firestone M.K."/>
        </authorList>
    </citation>
    <scope>NUCLEOTIDE SEQUENCE</scope>
    <source>
        <strain evidence="9">H1_Bulk_30_scaffold_86</strain>
    </source>
</reference>